<proteinExistence type="predicted"/>
<evidence type="ECO:0008006" key="4">
    <source>
        <dbReference type="Google" id="ProtNLM"/>
    </source>
</evidence>
<gene>
    <name evidence="2" type="ORF">SAMN05216605_12235</name>
</gene>
<keyword evidence="3" id="KW-1185">Reference proteome</keyword>
<evidence type="ECO:0000313" key="2">
    <source>
        <dbReference type="EMBL" id="SDJ14886.1"/>
    </source>
</evidence>
<dbReference type="EMBL" id="FNCO01000022">
    <property type="protein sequence ID" value="SDJ14886.1"/>
    <property type="molecule type" value="Genomic_DNA"/>
</dbReference>
<dbReference type="STRING" id="89065.SAMN05216605_12235"/>
<accession>A0A1G8RD39</accession>
<evidence type="ECO:0000313" key="3">
    <source>
        <dbReference type="Proteomes" id="UP000182894"/>
    </source>
</evidence>
<sequence>MSLQNSSNHEPVVRPQPQAQLGGAIFDENGQEILITEEMVQAACQECEKYWVKPEKQD</sequence>
<dbReference type="RefSeq" id="WP_167362122.1">
    <property type="nucleotide sequence ID" value="NZ_FNCO01000022.1"/>
</dbReference>
<evidence type="ECO:0000256" key="1">
    <source>
        <dbReference type="SAM" id="MobiDB-lite"/>
    </source>
</evidence>
<dbReference type="AlphaFoldDB" id="A0A1G8RD39"/>
<dbReference type="Proteomes" id="UP000182894">
    <property type="component" value="Unassembled WGS sequence"/>
</dbReference>
<name>A0A1G8RD39_9PSED</name>
<dbReference type="NCBIfam" id="NF045613">
    <property type="entry name" value="PA1571_fam"/>
    <property type="match status" value="1"/>
</dbReference>
<organism evidence="2 3">
    <name type="scientific">Pseudomonas abietaniphila</name>
    <dbReference type="NCBI Taxonomy" id="89065"/>
    <lineage>
        <taxon>Bacteria</taxon>
        <taxon>Pseudomonadati</taxon>
        <taxon>Pseudomonadota</taxon>
        <taxon>Gammaproteobacteria</taxon>
        <taxon>Pseudomonadales</taxon>
        <taxon>Pseudomonadaceae</taxon>
        <taxon>Pseudomonas</taxon>
    </lineage>
</organism>
<dbReference type="InterPro" id="IPR054635">
    <property type="entry name" value="PA1571-like"/>
</dbReference>
<protein>
    <recommendedName>
        <fullName evidence="4">Multifunctional fatty acid oxidation complex subunit alpha</fullName>
    </recommendedName>
</protein>
<feature type="region of interest" description="Disordered" evidence="1">
    <location>
        <begin position="1"/>
        <end position="25"/>
    </location>
</feature>
<reference evidence="3" key="1">
    <citation type="submission" date="2016-10" db="EMBL/GenBank/DDBJ databases">
        <authorList>
            <person name="Varghese N."/>
            <person name="Submissions S."/>
        </authorList>
    </citation>
    <scope>NUCLEOTIDE SEQUENCE [LARGE SCALE GENOMIC DNA]</scope>
    <source>
        <strain evidence="3">ATCC 700689</strain>
    </source>
</reference>